<keyword evidence="2" id="KW-1185">Reference proteome</keyword>
<dbReference type="Proteomes" id="UP000481417">
    <property type="component" value="Unassembled WGS sequence"/>
</dbReference>
<accession>A0A6L6HS03</accession>
<gene>
    <name evidence="1" type="ORF">GIY56_12480</name>
</gene>
<organism evidence="1 2">
    <name type="scientific">Paracoccus lichenicola</name>
    <dbReference type="NCBI Taxonomy" id="2665644"/>
    <lineage>
        <taxon>Bacteria</taxon>
        <taxon>Pseudomonadati</taxon>
        <taxon>Pseudomonadota</taxon>
        <taxon>Alphaproteobacteria</taxon>
        <taxon>Rhodobacterales</taxon>
        <taxon>Paracoccaceae</taxon>
        <taxon>Paracoccus</taxon>
    </lineage>
</organism>
<dbReference type="RefSeq" id="WP_154765177.1">
    <property type="nucleotide sequence ID" value="NZ_WMBT01000007.1"/>
</dbReference>
<protein>
    <submittedName>
        <fullName evidence="1">Uncharacterized protein</fullName>
    </submittedName>
</protein>
<sequence>MPADRDFVHDQFAGRRHFGSRTWWIITRECGDPDTSISGVARGEGKRV</sequence>
<evidence type="ECO:0000313" key="1">
    <source>
        <dbReference type="EMBL" id="MTE01112.1"/>
    </source>
</evidence>
<comment type="caution">
    <text evidence="1">The sequence shown here is derived from an EMBL/GenBank/DDBJ whole genome shotgun (WGS) entry which is preliminary data.</text>
</comment>
<reference evidence="1 2" key="1">
    <citation type="submission" date="2019-11" db="EMBL/GenBank/DDBJ databases">
        <authorList>
            <person name="Lang L."/>
        </authorList>
    </citation>
    <scope>NUCLEOTIDE SEQUENCE [LARGE SCALE GENOMIC DNA]</scope>
    <source>
        <strain evidence="1 2">YIM 132242</strain>
    </source>
</reference>
<name>A0A6L6HS03_9RHOB</name>
<evidence type="ECO:0000313" key="2">
    <source>
        <dbReference type="Proteomes" id="UP000481417"/>
    </source>
</evidence>
<dbReference type="EMBL" id="WMBT01000007">
    <property type="protein sequence ID" value="MTE01112.1"/>
    <property type="molecule type" value="Genomic_DNA"/>
</dbReference>
<dbReference type="AlphaFoldDB" id="A0A6L6HS03"/>
<proteinExistence type="predicted"/>